<evidence type="ECO:0000313" key="3">
    <source>
        <dbReference type="Proteomes" id="UP000311605"/>
    </source>
</evidence>
<dbReference type="Proteomes" id="UP000311605">
    <property type="component" value="Unassembled WGS sequence"/>
</dbReference>
<proteinExistence type="predicted"/>
<dbReference type="SUPFAM" id="SSF46785">
    <property type="entry name" value="Winged helix' DNA-binding domain"/>
    <property type="match status" value="1"/>
</dbReference>
<dbReference type="OrthoDB" id="9781958at2"/>
<dbReference type="Gene3D" id="1.10.10.10">
    <property type="entry name" value="Winged helix-like DNA-binding domain superfamily/Winged helix DNA-binding domain"/>
    <property type="match status" value="1"/>
</dbReference>
<dbReference type="CDD" id="cd00090">
    <property type="entry name" value="HTH_ARSR"/>
    <property type="match status" value="1"/>
</dbReference>
<evidence type="ECO:0000259" key="1">
    <source>
        <dbReference type="SMART" id="SM00418"/>
    </source>
</evidence>
<dbReference type="GO" id="GO:0003700">
    <property type="term" value="F:DNA-binding transcription factor activity"/>
    <property type="evidence" value="ECO:0007669"/>
    <property type="project" value="InterPro"/>
</dbReference>
<dbReference type="InterPro" id="IPR036390">
    <property type="entry name" value="WH_DNA-bd_sf"/>
</dbReference>
<dbReference type="InterPro" id="IPR001845">
    <property type="entry name" value="HTH_ArsR_DNA-bd_dom"/>
</dbReference>
<dbReference type="InterPro" id="IPR016943">
    <property type="entry name" value="UCP030050_HTH"/>
</dbReference>
<feature type="domain" description="HTH arsR-type" evidence="1">
    <location>
        <begin position="19"/>
        <end position="101"/>
    </location>
</feature>
<dbReference type="SMART" id="SM00418">
    <property type="entry name" value="HTH_ARSR"/>
    <property type="match status" value="1"/>
</dbReference>
<gene>
    <name evidence="2" type="ORF">FHP24_28445</name>
</gene>
<sequence length="310" mass="34150">MSSRFLVIDPSKDMTTIKGIFSVQRISLLQQIACHPGINVNELAEIAKLPQSSVSSHLKVLEKAGLIRTESRRARKGTQKVCFAVYDELVVTLQTAPEAIKDNAIEVAMPLGLYTNNAVTAPCGICSTEGIIGLLDVPETFMDPERMKTNLLWFTSGYVEYQFPNNAKLRGDKIESVEVLMEVSSEVPGTMANWPSDIVVSINGVELGVWTSPGDFGDRRGTYTPSWWKLKGSQYGMLKTWSVGPNGTFVDGHQISEISSTDLELDEHRSIRLRVEVKADGKHPGGINIFGRGFGNYDQDIILRLKTVSA</sequence>
<protein>
    <submittedName>
        <fullName evidence="2">MarR family transcriptional regulator</fullName>
    </submittedName>
</protein>
<dbReference type="InterPro" id="IPR011991">
    <property type="entry name" value="ArsR-like_HTH"/>
</dbReference>
<keyword evidence="3" id="KW-1185">Reference proteome</keyword>
<dbReference type="EMBL" id="VDMN01000016">
    <property type="protein sequence ID" value="TNM59425.1"/>
    <property type="molecule type" value="Genomic_DNA"/>
</dbReference>
<organism evidence="2 3">
    <name type="scientific">Aliirhizobium smilacinae</name>
    <dbReference type="NCBI Taxonomy" id="1395944"/>
    <lineage>
        <taxon>Bacteria</taxon>
        <taxon>Pseudomonadati</taxon>
        <taxon>Pseudomonadota</taxon>
        <taxon>Alphaproteobacteria</taxon>
        <taxon>Hyphomicrobiales</taxon>
        <taxon>Rhizobiaceae</taxon>
        <taxon>Aliirhizobium</taxon>
    </lineage>
</organism>
<dbReference type="InterPro" id="IPR000835">
    <property type="entry name" value="HTH_MarR-typ"/>
</dbReference>
<dbReference type="Pfam" id="PF12802">
    <property type="entry name" value="MarR_2"/>
    <property type="match status" value="1"/>
</dbReference>
<accession>A0A5C4X7H3</accession>
<dbReference type="InterPro" id="IPR036388">
    <property type="entry name" value="WH-like_DNA-bd_sf"/>
</dbReference>
<reference evidence="2 3" key="1">
    <citation type="submission" date="2019-06" db="EMBL/GenBank/DDBJ databases">
        <title>The draft genome of Rhizobium smilacinae PTYR-5.</title>
        <authorList>
            <person name="Liu L."/>
            <person name="Li L."/>
            <person name="Zhang X."/>
        </authorList>
    </citation>
    <scope>NUCLEOTIDE SEQUENCE [LARGE SCALE GENOMIC DNA]</scope>
    <source>
        <strain evidence="2 3">PTYR-5</strain>
    </source>
</reference>
<comment type="caution">
    <text evidence="2">The sequence shown here is derived from an EMBL/GenBank/DDBJ whole genome shotgun (WGS) entry which is preliminary data.</text>
</comment>
<dbReference type="AlphaFoldDB" id="A0A5C4X7H3"/>
<name>A0A5C4X7H3_9HYPH</name>
<dbReference type="PIRSF" id="PIRSF030050">
    <property type="entry name" value="UCP030050_HTH"/>
    <property type="match status" value="1"/>
</dbReference>
<evidence type="ECO:0000313" key="2">
    <source>
        <dbReference type="EMBL" id="TNM59425.1"/>
    </source>
</evidence>
<dbReference type="RefSeq" id="WP_139679614.1">
    <property type="nucleotide sequence ID" value="NZ_VDMN01000016.1"/>
</dbReference>